<proteinExistence type="predicted"/>
<keyword evidence="10" id="KW-1185">Reference proteome</keyword>
<comment type="caution">
    <text evidence="9">The sequence shown here is derived from an EMBL/GenBank/DDBJ whole genome shotgun (WGS) entry which is preliminary data.</text>
</comment>
<dbReference type="SUPFAM" id="SSF47473">
    <property type="entry name" value="EF-hand"/>
    <property type="match status" value="1"/>
</dbReference>
<name>A0A8B6CLK5_MYTGA</name>
<keyword evidence="4" id="KW-0505">Motor protein</keyword>
<evidence type="ECO:0000256" key="6">
    <source>
        <dbReference type="ARBA" id="ARBA00049593"/>
    </source>
</evidence>
<feature type="domain" description="EF-hand" evidence="8">
    <location>
        <begin position="9"/>
        <end position="44"/>
    </location>
</feature>
<dbReference type="PANTHER" id="PTHR23048">
    <property type="entry name" value="MYOSIN LIGHT CHAIN 1, 3"/>
    <property type="match status" value="1"/>
</dbReference>
<evidence type="ECO:0000313" key="9">
    <source>
        <dbReference type="EMBL" id="VDI07052.1"/>
    </source>
</evidence>
<dbReference type="AlphaFoldDB" id="A0A8B6CLK5"/>
<dbReference type="PROSITE" id="PS50222">
    <property type="entry name" value="EF_HAND_2"/>
    <property type="match status" value="4"/>
</dbReference>
<evidence type="ECO:0000313" key="10">
    <source>
        <dbReference type="Proteomes" id="UP000596742"/>
    </source>
</evidence>
<feature type="domain" description="EF-hand" evidence="8">
    <location>
        <begin position="82"/>
        <end position="117"/>
    </location>
</feature>
<dbReference type="Pfam" id="PF13499">
    <property type="entry name" value="EF-hand_7"/>
    <property type="match status" value="2"/>
</dbReference>
<dbReference type="CDD" id="cd00051">
    <property type="entry name" value="EFh"/>
    <property type="match status" value="2"/>
</dbReference>
<comment type="function">
    <text evidence="6">In molluscan muscle, calcium regulation is associated with myosin rather than with actin. Muscle myosin contains two types of light chains: the catalytic light chain, essential for ATPase activity, and the regulatory light chain, a calcium-binding protein responsible for Ca(2+) dependent binding and Ca(2+) dependent Mg-ATPase activity.</text>
</comment>
<dbReference type="GO" id="GO:0005509">
    <property type="term" value="F:calcium ion binding"/>
    <property type="evidence" value="ECO:0007669"/>
    <property type="project" value="InterPro"/>
</dbReference>
<dbReference type="OrthoDB" id="6059399at2759"/>
<reference evidence="9" key="1">
    <citation type="submission" date="2018-11" db="EMBL/GenBank/DDBJ databases">
        <authorList>
            <person name="Alioto T."/>
            <person name="Alioto T."/>
        </authorList>
    </citation>
    <scope>NUCLEOTIDE SEQUENCE</scope>
</reference>
<evidence type="ECO:0000256" key="7">
    <source>
        <dbReference type="ARBA" id="ARBA00078496"/>
    </source>
</evidence>
<keyword evidence="2" id="KW-0106">Calcium</keyword>
<dbReference type="FunFam" id="1.10.238.10:FF:000003">
    <property type="entry name" value="Calmodulin A"/>
    <property type="match status" value="1"/>
</dbReference>
<dbReference type="InterPro" id="IPR011992">
    <property type="entry name" value="EF-hand-dom_pair"/>
</dbReference>
<evidence type="ECO:0000259" key="8">
    <source>
        <dbReference type="PROSITE" id="PS50222"/>
    </source>
</evidence>
<accession>A0A8B6CLK5</accession>
<dbReference type="Gene3D" id="1.10.238.10">
    <property type="entry name" value="EF-hand"/>
    <property type="match status" value="3"/>
</dbReference>
<dbReference type="InterPro" id="IPR050230">
    <property type="entry name" value="CALM/Myosin/TropC-like"/>
</dbReference>
<evidence type="ECO:0000256" key="4">
    <source>
        <dbReference type="ARBA" id="ARBA00023175"/>
    </source>
</evidence>
<dbReference type="PANTHER" id="PTHR23048:SF0">
    <property type="entry name" value="CALMODULIN LIKE 3"/>
    <property type="match status" value="1"/>
</dbReference>
<dbReference type="PROSITE" id="PS00018">
    <property type="entry name" value="EF_HAND_1"/>
    <property type="match status" value="4"/>
</dbReference>
<evidence type="ECO:0000256" key="2">
    <source>
        <dbReference type="ARBA" id="ARBA00022837"/>
    </source>
</evidence>
<dbReference type="Proteomes" id="UP000596742">
    <property type="component" value="Unassembled WGS sequence"/>
</dbReference>
<dbReference type="InterPro" id="IPR018247">
    <property type="entry name" value="EF_Hand_1_Ca_BS"/>
</dbReference>
<dbReference type="InterPro" id="IPR002048">
    <property type="entry name" value="EF_hand_dom"/>
</dbReference>
<evidence type="ECO:0000256" key="3">
    <source>
        <dbReference type="ARBA" id="ARBA00023123"/>
    </source>
</evidence>
<gene>
    <name evidence="9" type="ORF">MGAL_10B003339</name>
</gene>
<dbReference type="SMART" id="SM00054">
    <property type="entry name" value="EFh"/>
    <property type="match status" value="4"/>
</dbReference>
<evidence type="ECO:0000256" key="1">
    <source>
        <dbReference type="ARBA" id="ARBA00022737"/>
    </source>
</evidence>
<dbReference type="GO" id="GO:0016460">
    <property type="term" value="C:myosin II complex"/>
    <property type="evidence" value="ECO:0007669"/>
    <property type="project" value="TreeGrafter"/>
</dbReference>
<feature type="domain" description="EF-hand" evidence="8">
    <location>
        <begin position="45"/>
        <end position="80"/>
    </location>
</feature>
<keyword evidence="3" id="KW-0518">Myosin</keyword>
<protein>
    <recommendedName>
        <fullName evidence="7">Sulfhydryl light chain</fullName>
    </recommendedName>
</protein>
<organism evidence="9 10">
    <name type="scientific">Mytilus galloprovincialis</name>
    <name type="common">Mediterranean mussel</name>
    <dbReference type="NCBI Taxonomy" id="29158"/>
    <lineage>
        <taxon>Eukaryota</taxon>
        <taxon>Metazoa</taxon>
        <taxon>Spiralia</taxon>
        <taxon>Lophotrochozoa</taxon>
        <taxon>Mollusca</taxon>
        <taxon>Bivalvia</taxon>
        <taxon>Autobranchia</taxon>
        <taxon>Pteriomorphia</taxon>
        <taxon>Mytilida</taxon>
        <taxon>Mytiloidea</taxon>
        <taxon>Mytilidae</taxon>
        <taxon>Mytilinae</taxon>
        <taxon>Mytilus</taxon>
    </lineage>
</organism>
<dbReference type="EMBL" id="UYJE01001997">
    <property type="protein sequence ID" value="VDI07052.1"/>
    <property type="molecule type" value="Genomic_DNA"/>
</dbReference>
<sequence>MSYPELDEGTIAELKDVFSSFDQDGDGMITTKELGTVLGQLGMNPSEAELHDMIDAVDSDGNGTIDFPEFLNMMASKMDELGTEDEIRETFLFFDKNGDGLISAKELRMVMLNLGEKMTDDEINDMIQEADTNGDGVINYEEFTRVMLSK</sequence>
<keyword evidence="1" id="KW-0677">Repeat</keyword>
<evidence type="ECO:0000256" key="5">
    <source>
        <dbReference type="ARBA" id="ARBA00023179"/>
    </source>
</evidence>
<keyword evidence="5" id="KW-0514">Muscle protein</keyword>
<feature type="domain" description="EF-hand" evidence="8">
    <location>
        <begin position="118"/>
        <end position="150"/>
    </location>
</feature>